<sequence length="74" mass="9026">MMYHDTYWNMGIMWVIWLPIMVFCFIFLFRFFVKSNTNTFSEKESPLEILKRRYANGELSTAEFEERKKILGDN</sequence>
<dbReference type="Pfam" id="PF09851">
    <property type="entry name" value="SHOCT"/>
    <property type="match status" value="1"/>
</dbReference>
<keyword evidence="1" id="KW-1133">Transmembrane helix</keyword>
<evidence type="ECO:0000259" key="2">
    <source>
        <dbReference type="Pfam" id="PF09851"/>
    </source>
</evidence>
<evidence type="ECO:0000313" key="3">
    <source>
        <dbReference type="EMBL" id="XDU97060.1"/>
    </source>
</evidence>
<dbReference type="AlphaFoldDB" id="A0AB39W578"/>
<evidence type="ECO:0000256" key="1">
    <source>
        <dbReference type="SAM" id="Phobius"/>
    </source>
</evidence>
<accession>A0AB39W578</accession>
<proteinExistence type="predicted"/>
<keyword evidence="1" id="KW-0812">Transmembrane</keyword>
<name>A0AB39W578_9FLAO</name>
<feature type="domain" description="SHOCT" evidence="2">
    <location>
        <begin position="46"/>
        <end position="71"/>
    </location>
</feature>
<keyword evidence="1" id="KW-0472">Membrane</keyword>
<protein>
    <submittedName>
        <fullName evidence="3">SHOCT domain-containing protein</fullName>
    </submittedName>
</protein>
<dbReference type="EMBL" id="CP165625">
    <property type="protein sequence ID" value="XDU97060.1"/>
    <property type="molecule type" value="Genomic_DNA"/>
</dbReference>
<dbReference type="RefSeq" id="WP_369754032.1">
    <property type="nucleotide sequence ID" value="NZ_CP165625.1"/>
</dbReference>
<dbReference type="InterPro" id="IPR018649">
    <property type="entry name" value="SHOCT"/>
</dbReference>
<organism evidence="3">
    <name type="scientific">Flavobacterium sp. WC2409</name>
    <dbReference type="NCBI Taxonomy" id="3234139"/>
    <lineage>
        <taxon>Bacteria</taxon>
        <taxon>Pseudomonadati</taxon>
        <taxon>Bacteroidota</taxon>
        <taxon>Flavobacteriia</taxon>
        <taxon>Flavobacteriales</taxon>
        <taxon>Flavobacteriaceae</taxon>
        <taxon>Flavobacterium</taxon>
    </lineage>
</organism>
<reference evidence="3" key="1">
    <citation type="submission" date="2024-07" db="EMBL/GenBank/DDBJ databases">
        <authorList>
            <person name="Biller S.J."/>
        </authorList>
    </citation>
    <scope>NUCLEOTIDE SEQUENCE</scope>
    <source>
        <strain evidence="3">WC2409</strain>
    </source>
</reference>
<feature type="transmembrane region" description="Helical" evidence="1">
    <location>
        <begin position="12"/>
        <end position="33"/>
    </location>
</feature>
<gene>
    <name evidence="3" type="ORF">AB3G34_08075</name>
</gene>